<protein>
    <submittedName>
        <fullName evidence="1">Uncharacterized protein</fullName>
    </submittedName>
</protein>
<evidence type="ECO:0000313" key="2">
    <source>
        <dbReference type="Proteomes" id="UP000666240"/>
    </source>
</evidence>
<dbReference type="Proteomes" id="UP000666240">
    <property type="component" value="Unassembled WGS sequence"/>
</dbReference>
<name>A0A8J7UJ27_9HYPH</name>
<dbReference type="RefSeq" id="WP_209335607.1">
    <property type="nucleotide sequence ID" value="NZ_JAGIYY010000004.1"/>
</dbReference>
<organism evidence="1 2">
    <name type="scientific">Tianweitania sediminis</name>
    <dbReference type="NCBI Taxonomy" id="1502156"/>
    <lineage>
        <taxon>Bacteria</taxon>
        <taxon>Pseudomonadati</taxon>
        <taxon>Pseudomonadota</taxon>
        <taxon>Alphaproteobacteria</taxon>
        <taxon>Hyphomicrobiales</taxon>
        <taxon>Phyllobacteriaceae</taxon>
        <taxon>Tianweitania</taxon>
    </lineage>
</organism>
<keyword evidence="2" id="KW-1185">Reference proteome</keyword>
<comment type="caution">
    <text evidence="1">The sequence shown here is derived from an EMBL/GenBank/DDBJ whole genome shotgun (WGS) entry which is preliminary data.</text>
</comment>
<sequence length="90" mass="9733">MVISSIATTPQTKLPKLIVVMAFDPDDEGELQTAFGPAEQQSEERAVRTARTLATKHAGVIAWSRTADIPNGEYGEPVVLFQHGSVPDLE</sequence>
<dbReference type="AlphaFoldDB" id="A0A8J7UJ27"/>
<gene>
    <name evidence="1" type="ORF">J5Y06_12955</name>
</gene>
<proteinExistence type="predicted"/>
<dbReference type="EMBL" id="JAGIYY010000004">
    <property type="protein sequence ID" value="MBP0439563.1"/>
    <property type="molecule type" value="Genomic_DNA"/>
</dbReference>
<evidence type="ECO:0000313" key="1">
    <source>
        <dbReference type="EMBL" id="MBP0439563.1"/>
    </source>
</evidence>
<reference evidence="1" key="1">
    <citation type="submission" date="2021-03" db="EMBL/GenBank/DDBJ databases">
        <title>Genome sequencing and assembly of Tianweitania sediminis.</title>
        <authorList>
            <person name="Chhetri G."/>
        </authorList>
    </citation>
    <scope>NUCLEOTIDE SEQUENCE</scope>
    <source>
        <strain evidence="1">Z8</strain>
    </source>
</reference>
<accession>A0A8J7UJ27</accession>